<evidence type="ECO:0000256" key="2">
    <source>
        <dbReference type="SAM" id="MobiDB-lite"/>
    </source>
</evidence>
<dbReference type="OrthoDB" id="956918at2"/>
<sequence>MKNLETKNKSLIGNKKPMRRNLVVGGFMALLTVGAFAQNNKRGFNRSDMTPDQMAELQTKKMALNLDLTDAQQKKVYDLNKEQAIVRDAKRKEMQALRAKGERPANRNSYDKQKVRLEAQLARQESMKKILNEDQYETWKTTMKRKGDKMKKQGKRNMNKQNSKGNRGNKRSNNN</sequence>
<evidence type="ECO:0008006" key="5">
    <source>
        <dbReference type="Google" id="ProtNLM"/>
    </source>
</evidence>
<evidence type="ECO:0000313" key="4">
    <source>
        <dbReference type="Proteomes" id="UP000306229"/>
    </source>
</evidence>
<feature type="region of interest" description="Disordered" evidence="2">
    <location>
        <begin position="141"/>
        <end position="175"/>
    </location>
</feature>
<accession>A0A5B7TXK5</accession>
<feature type="compositionally biased region" description="Low complexity" evidence="2">
    <location>
        <begin position="162"/>
        <end position="175"/>
    </location>
</feature>
<gene>
    <name evidence="3" type="ORF">FF125_16875</name>
</gene>
<dbReference type="RefSeq" id="WP_138950888.1">
    <property type="nucleotide sequence ID" value="NZ_CP040749.1"/>
</dbReference>
<name>A0A5B7TXK5_9FLAO</name>
<evidence type="ECO:0000313" key="3">
    <source>
        <dbReference type="EMBL" id="QCX40034.1"/>
    </source>
</evidence>
<organism evidence="3 4">
    <name type="scientific">Aureibaculum algae</name>
    <dbReference type="NCBI Taxonomy" id="2584122"/>
    <lineage>
        <taxon>Bacteria</taxon>
        <taxon>Pseudomonadati</taxon>
        <taxon>Bacteroidota</taxon>
        <taxon>Flavobacteriia</taxon>
        <taxon>Flavobacteriales</taxon>
        <taxon>Flavobacteriaceae</taxon>
        <taxon>Aureibaculum</taxon>
    </lineage>
</organism>
<feature type="coiled-coil region" evidence="1">
    <location>
        <begin position="107"/>
        <end position="134"/>
    </location>
</feature>
<keyword evidence="4" id="KW-1185">Reference proteome</keyword>
<dbReference type="KEGG" id="fbe:FF125_16875"/>
<feature type="compositionally biased region" description="Basic residues" evidence="2">
    <location>
        <begin position="142"/>
        <end position="158"/>
    </location>
</feature>
<protein>
    <recommendedName>
        <fullName evidence="5">DUF4890 domain-containing protein</fullName>
    </recommendedName>
</protein>
<evidence type="ECO:0000256" key="1">
    <source>
        <dbReference type="SAM" id="Coils"/>
    </source>
</evidence>
<dbReference type="Proteomes" id="UP000306229">
    <property type="component" value="Chromosome"/>
</dbReference>
<reference evidence="3 4" key="1">
    <citation type="submission" date="2019-05" db="EMBL/GenBank/DDBJ databases">
        <title>Algicella ahnfeltiae gen. nov., sp. nov., a novel marine bacterium of the family Flavobacteriaceae isolated from a red alga.</title>
        <authorList>
            <person name="Nedashkovskaya O.I."/>
            <person name="Kukhlevskiy A.D."/>
            <person name="Kim S.-G."/>
            <person name="Zhukova N.V."/>
            <person name="Mikhailov V.V."/>
        </authorList>
    </citation>
    <scope>NUCLEOTIDE SEQUENCE [LARGE SCALE GENOMIC DNA]</scope>
    <source>
        <strain evidence="3 4">10Alg115</strain>
    </source>
</reference>
<dbReference type="AlphaFoldDB" id="A0A5B7TXK5"/>
<dbReference type="EMBL" id="CP040749">
    <property type="protein sequence ID" value="QCX40034.1"/>
    <property type="molecule type" value="Genomic_DNA"/>
</dbReference>
<proteinExistence type="predicted"/>
<keyword evidence="1" id="KW-0175">Coiled coil</keyword>